<organism evidence="1 2">
    <name type="scientific">Candida boidinii</name>
    <name type="common">Yeast</name>
    <dbReference type="NCBI Taxonomy" id="5477"/>
    <lineage>
        <taxon>Eukaryota</taxon>
        <taxon>Fungi</taxon>
        <taxon>Dikarya</taxon>
        <taxon>Ascomycota</taxon>
        <taxon>Saccharomycotina</taxon>
        <taxon>Pichiomycetes</taxon>
        <taxon>Pichiales</taxon>
        <taxon>Pichiaceae</taxon>
        <taxon>Ogataea</taxon>
        <taxon>Ogataea/Candida clade</taxon>
    </lineage>
</organism>
<keyword evidence="2" id="KW-1185">Reference proteome</keyword>
<accession>A0ACB5TMV8</accession>
<protein>
    <submittedName>
        <fullName evidence="1">Unnamed protein product</fullName>
    </submittedName>
</protein>
<sequence>MLNSRVFHSTVLKYPPQIFRASTVRFKSTTVSVQHFHVNDKKHINCNLTYDVFTPKSVDSQTEKKYPPIFFLHGLLGNRKNNKTASKRLAQLLNTTIVTPDLRNHGDSAHESPLDYNSMTEDIHNLYYELCQLDIIKKEFTTNKHATAIIMGHSMGGKVALLSSLRYPNIFKGTISIDNIPYDSPEESYKEFEKFHIYIKNLKKITSDTTITTMDQVDEKLSLIESDPLVRKFIMSNLVRDYKLLEKSKAKEIEKFDSPVIKSKIPLDIVENGIENIIGFDLSDKIDISKLKKYNHPVLIIRANQSPFIGENIKEELIEKHYEDYELVSFDCGHWIVSEKPKEFIETVVNWISKKF</sequence>
<gene>
    <name evidence="1" type="ORF">Cboi01_000219100</name>
</gene>
<proteinExistence type="predicted"/>
<comment type="caution">
    <text evidence="1">The sequence shown here is derived from an EMBL/GenBank/DDBJ whole genome shotgun (WGS) entry which is preliminary data.</text>
</comment>
<reference evidence="1" key="1">
    <citation type="submission" date="2023-04" db="EMBL/GenBank/DDBJ databases">
        <title>Candida boidinii NBRC 1967.</title>
        <authorList>
            <person name="Ichikawa N."/>
            <person name="Sato H."/>
            <person name="Tonouchi N."/>
        </authorList>
    </citation>
    <scope>NUCLEOTIDE SEQUENCE</scope>
    <source>
        <strain evidence="1">NBRC 1967</strain>
    </source>
</reference>
<name>A0ACB5TMV8_CANBO</name>
<dbReference type="Proteomes" id="UP001165101">
    <property type="component" value="Unassembled WGS sequence"/>
</dbReference>
<evidence type="ECO:0000313" key="2">
    <source>
        <dbReference type="Proteomes" id="UP001165101"/>
    </source>
</evidence>
<evidence type="ECO:0000313" key="1">
    <source>
        <dbReference type="EMBL" id="GME91168.1"/>
    </source>
</evidence>
<dbReference type="EMBL" id="BSXV01000933">
    <property type="protein sequence ID" value="GME91168.1"/>
    <property type="molecule type" value="Genomic_DNA"/>
</dbReference>